<reference evidence="2 3" key="1">
    <citation type="submission" date="2017-09" db="EMBL/GenBank/DDBJ databases">
        <authorList>
            <consortium name="International Durum Wheat Genome Sequencing Consortium (IDWGSC)"/>
            <person name="Milanesi L."/>
        </authorList>
    </citation>
    <scope>NUCLEOTIDE SEQUENCE [LARGE SCALE GENOMIC DNA]</scope>
    <source>
        <strain evidence="3">cv. Svevo</strain>
    </source>
</reference>
<proteinExistence type="predicted"/>
<dbReference type="Pfam" id="PF23622">
    <property type="entry name" value="LRR_At1g61320_AtMIF1"/>
    <property type="match status" value="1"/>
</dbReference>
<evidence type="ECO:0000313" key="2">
    <source>
        <dbReference type="EMBL" id="VAI33726.1"/>
    </source>
</evidence>
<dbReference type="AlphaFoldDB" id="A0A9R0XBR4"/>
<dbReference type="Proteomes" id="UP000324705">
    <property type="component" value="Chromosome 5B"/>
</dbReference>
<dbReference type="InterPro" id="IPR032675">
    <property type="entry name" value="LRR_dom_sf"/>
</dbReference>
<dbReference type="PANTHER" id="PTHR34145:SF41">
    <property type="entry name" value="OS02G0729251 PROTEIN"/>
    <property type="match status" value="1"/>
</dbReference>
<organism evidence="2 3">
    <name type="scientific">Triticum turgidum subsp. durum</name>
    <name type="common">Durum wheat</name>
    <name type="synonym">Triticum durum</name>
    <dbReference type="NCBI Taxonomy" id="4567"/>
    <lineage>
        <taxon>Eukaryota</taxon>
        <taxon>Viridiplantae</taxon>
        <taxon>Streptophyta</taxon>
        <taxon>Embryophyta</taxon>
        <taxon>Tracheophyta</taxon>
        <taxon>Spermatophyta</taxon>
        <taxon>Magnoliopsida</taxon>
        <taxon>Liliopsida</taxon>
        <taxon>Poales</taxon>
        <taxon>Poaceae</taxon>
        <taxon>BOP clade</taxon>
        <taxon>Pooideae</taxon>
        <taxon>Triticodae</taxon>
        <taxon>Triticeae</taxon>
        <taxon>Triticinae</taxon>
        <taxon>Triticum</taxon>
    </lineage>
</organism>
<gene>
    <name evidence="2" type="ORF">TRITD_5Bv1G149690</name>
</gene>
<dbReference type="Gramene" id="TRITD5Bv1G149690.1">
    <property type="protein sequence ID" value="TRITD5Bv1G149690.1"/>
    <property type="gene ID" value="TRITD5Bv1G149690"/>
</dbReference>
<dbReference type="SUPFAM" id="SSF52047">
    <property type="entry name" value="RNI-like"/>
    <property type="match status" value="1"/>
</dbReference>
<protein>
    <recommendedName>
        <fullName evidence="1">At1g61320/AtMIF1 LRR domain-containing protein</fullName>
    </recommendedName>
</protein>
<dbReference type="InterPro" id="IPR036047">
    <property type="entry name" value="F-box-like_dom_sf"/>
</dbReference>
<dbReference type="Gene3D" id="3.80.10.10">
    <property type="entry name" value="Ribonuclease Inhibitor"/>
    <property type="match status" value="1"/>
</dbReference>
<dbReference type="OMA" id="DVWHHIH"/>
<dbReference type="InterPro" id="IPR055357">
    <property type="entry name" value="LRR_At1g61320_AtMIF1"/>
</dbReference>
<dbReference type="EMBL" id="LT934120">
    <property type="protein sequence ID" value="VAI33726.1"/>
    <property type="molecule type" value="Genomic_DNA"/>
</dbReference>
<sequence>MFLPLSCLQDVWHHIHSLLPMREAARASCLSHAFQYFWRCYPNLTFCRSTMGPNEPKFPFHPNWKDGQNFVLVNRTDQIMKNHLGTGIKTFTFQYYGSCFDTSKLDTSKLDSWLQIAVTSGVEELKISLSLGYKSEHYNFPCMLLFSRSGGNSIRSLHLKGCAFRPMSGLGCLTRLHLYSVHIMEDELGCLLSYSFALEELDLMNCSDIIRLKIPCLLHRLSKLAVVSDCRELKVIENKAPNLRTVSIESDIVHHSIGDSLRVKDLEMFCFSEFNLIHHTCAKLPACMPNLETLSIHSTGEVYSETS</sequence>
<feature type="domain" description="At1g61320/AtMIF1 LRR" evidence="1">
    <location>
        <begin position="79"/>
        <end position="304"/>
    </location>
</feature>
<keyword evidence="3" id="KW-1185">Reference proteome</keyword>
<name>A0A9R0XBR4_TRITD</name>
<dbReference type="PANTHER" id="PTHR34145">
    <property type="entry name" value="OS02G0105600 PROTEIN"/>
    <property type="match status" value="1"/>
</dbReference>
<accession>A0A9R0XBR4</accession>
<evidence type="ECO:0000313" key="3">
    <source>
        <dbReference type="Proteomes" id="UP000324705"/>
    </source>
</evidence>
<dbReference type="SUPFAM" id="SSF81383">
    <property type="entry name" value="F-box domain"/>
    <property type="match status" value="1"/>
</dbReference>
<dbReference type="InterPro" id="IPR053772">
    <property type="entry name" value="At1g61320/At1g61330-like"/>
</dbReference>
<evidence type="ECO:0000259" key="1">
    <source>
        <dbReference type="Pfam" id="PF23622"/>
    </source>
</evidence>